<evidence type="ECO:0000256" key="2">
    <source>
        <dbReference type="ARBA" id="ARBA00022692"/>
    </source>
</evidence>
<dbReference type="Proteomes" id="UP000184048">
    <property type="component" value="Unassembled WGS sequence"/>
</dbReference>
<feature type="region of interest" description="Disordered" evidence="5">
    <location>
        <begin position="162"/>
        <end position="181"/>
    </location>
</feature>
<keyword evidence="2 6" id="KW-0812">Transmembrane</keyword>
<accession>A0A1M4X8R8</accession>
<keyword evidence="4 6" id="KW-0472">Membrane</keyword>
<proteinExistence type="predicted"/>
<gene>
    <name evidence="8" type="ORF">SAMN02745131_01383</name>
</gene>
<dbReference type="InterPro" id="IPR007267">
    <property type="entry name" value="GtrA_DPMS_TM"/>
</dbReference>
<protein>
    <submittedName>
        <fullName evidence="8">Putative flippase GtrA (Transmembrane translocase of bactoprenol-linked glucose)</fullName>
    </submittedName>
</protein>
<feature type="transmembrane region" description="Helical" evidence="6">
    <location>
        <begin position="107"/>
        <end position="128"/>
    </location>
</feature>
<keyword evidence="9" id="KW-1185">Reference proteome</keyword>
<evidence type="ECO:0000256" key="6">
    <source>
        <dbReference type="SAM" id="Phobius"/>
    </source>
</evidence>
<evidence type="ECO:0000313" key="9">
    <source>
        <dbReference type="Proteomes" id="UP000184048"/>
    </source>
</evidence>
<feature type="transmembrane region" description="Helical" evidence="6">
    <location>
        <begin position="73"/>
        <end position="95"/>
    </location>
</feature>
<evidence type="ECO:0000256" key="4">
    <source>
        <dbReference type="ARBA" id="ARBA00023136"/>
    </source>
</evidence>
<feature type="transmembrane region" description="Helical" evidence="6">
    <location>
        <begin position="134"/>
        <end position="153"/>
    </location>
</feature>
<organism evidence="8 9">
    <name type="scientific">Flavisolibacter ginsengisoli DSM 18119</name>
    <dbReference type="NCBI Taxonomy" id="1121884"/>
    <lineage>
        <taxon>Bacteria</taxon>
        <taxon>Pseudomonadati</taxon>
        <taxon>Bacteroidota</taxon>
        <taxon>Chitinophagia</taxon>
        <taxon>Chitinophagales</taxon>
        <taxon>Chitinophagaceae</taxon>
        <taxon>Flavisolibacter</taxon>
    </lineage>
</organism>
<feature type="domain" description="GtrA/DPMS transmembrane" evidence="7">
    <location>
        <begin position="34"/>
        <end position="160"/>
    </location>
</feature>
<evidence type="ECO:0000256" key="5">
    <source>
        <dbReference type="SAM" id="MobiDB-lite"/>
    </source>
</evidence>
<dbReference type="Pfam" id="PF04138">
    <property type="entry name" value="GtrA_DPMS_TM"/>
    <property type="match status" value="1"/>
</dbReference>
<dbReference type="EMBL" id="FQUU01000004">
    <property type="protein sequence ID" value="SHE89837.1"/>
    <property type="molecule type" value="Genomic_DNA"/>
</dbReference>
<reference evidence="8 9" key="1">
    <citation type="submission" date="2016-11" db="EMBL/GenBank/DDBJ databases">
        <authorList>
            <person name="Jaros S."/>
            <person name="Januszkiewicz K."/>
            <person name="Wedrychowicz H."/>
        </authorList>
    </citation>
    <scope>NUCLEOTIDE SEQUENCE [LARGE SCALE GENOMIC DNA]</scope>
    <source>
        <strain evidence="8 9">DSM 18119</strain>
    </source>
</reference>
<feature type="compositionally biased region" description="Basic and acidic residues" evidence="5">
    <location>
        <begin position="167"/>
        <end position="181"/>
    </location>
</feature>
<dbReference type="AlphaFoldDB" id="A0A1M4X8R8"/>
<name>A0A1M4X8R8_9BACT</name>
<keyword evidence="3 6" id="KW-1133">Transmembrane helix</keyword>
<evidence type="ECO:0000256" key="3">
    <source>
        <dbReference type="ARBA" id="ARBA00022989"/>
    </source>
</evidence>
<feature type="transmembrane region" description="Helical" evidence="6">
    <location>
        <begin position="32"/>
        <end position="53"/>
    </location>
</feature>
<dbReference type="GO" id="GO:0000271">
    <property type="term" value="P:polysaccharide biosynthetic process"/>
    <property type="evidence" value="ECO:0007669"/>
    <property type="project" value="InterPro"/>
</dbReference>
<dbReference type="STRING" id="1121884.SAMN02745131_01383"/>
<evidence type="ECO:0000313" key="8">
    <source>
        <dbReference type="EMBL" id="SHE89837.1"/>
    </source>
</evidence>
<comment type="subcellular location">
    <subcellularLocation>
        <location evidence="1">Membrane</location>
        <topology evidence="1">Multi-pass membrane protein</topology>
    </subcellularLocation>
</comment>
<evidence type="ECO:0000256" key="1">
    <source>
        <dbReference type="ARBA" id="ARBA00004141"/>
    </source>
</evidence>
<evidence type="ECO:0000259" key="7">
    <source>
        <dbReference type="Pfam" id="PF04138"/>
    </source>
</evidence>
<sequence length="181" mass="21234">MRKIHHKVRRSIFKVLDVFYPPFRRFMPLQTYHYAACGGGNTVLSLLIYFLSYNFILHKQVLDLGFIAFKPHIAALFIAFFITFPIGFYLSMFVVFQGSQLRRRIQLFRYFLVVMGSMTINYFCLKLFVESFGWFPTPSQIITTVIVICFSYISQRHFSFRVGSKSGDSKSMRTKDQVPVQ</sequence>
<dbReference type="OrthoDB" id="771485at2"/>
<dbReference type="GO" id="GO:0016020">
    <property type="term" value="C:membrane"/>
    <property type="evidence" value="ECO:0007669"/>
    <property type="project" value="UniProtKB-SubCell"/>
</dbReference>